<name>A0ABT6DH48_9BACT</name>
<dbReference type="SUPFAM" id="SSF52743">
    <property type="entry name" value="Subtilisin-like"/>
    <property type="match status" value="1"/>
</dbReference>
<evidence type="ECO:0000256" key="5">
    <source>
        <dbReference type="PROSITE-ProRule" id="PRU01240"/>
    </source>
</evidence>
<evidence type="ECO:0000256" key="4">
    <source>
        <dbReference type="ARBA" id="ARBA00022825"/>
    </source>
</evidence>
<keyword evidence="3 5" id="KW-0378">Hydrolase</keyword>
<dbReference type="PROSITE" id="PS51892">
    <property type="entry name" value="SUBTILASE"/>
    <property type="match status" value="1"/>
</dbReference>
<feature type="signal peptide" evidence="7">
    <location>
        <begin position="1"/>
        <end position="22"/>
    </location>
</feature>
<evidence type="ECO:0000256" key="3">
    <source>
        <dbReference type="ARBA" id="ARBA00022801"/>
    </source>
</evidence>
<evidence type="ECO:0000256" key="1">
    <source>
        <dbReference type="ARBA" id="ARBA00011073"/>
    </source>
</evidence>
<dbReference type="InterPro" id="IPR023828">
    <property type="entry name" value="Peptidase_S8_Ser-AS"/>
</dbReference>
<keyword evidence="2 5" id="KW-0645">Protease</keyword>
<keyword evidence="10" id="KW-1185">Reference proteome</keyword>
<dbReference type="Gene3D" id="3.40.50.200">
    <property type="entry name" value="Peptidase S8/S53 domain"/>
    <property type="match status" value="1"/>
</dbReference>
<comment type="similarity">
    <text evidence="1 5 6">Belongs to the peptidase S8 family.</text>
</comment>
<dbReference type="Pfam" id="PF00082">
    <property type="entry name" value="Peptidase_S8"/>
    <property type="match status" value="1"/>
</dbReference>
<feature type="domain" description="Peptidase S8/S53" evidence="8">
    <location>
        <begin position="70"/>
        <end position="369"/>
    </location>
</feature>
<dbReference type="PANTHER" id="PTHR43806:SF11">
    <property type="entry name" value="CEREVISIN-RELATED"/>
    <property type="match status" value="1"/>
</dbReference>
<dbReference type="PANTHER" id="PTHR43806">
    <property type="entry name" value="PEPTIDASE S8"/>
    <property type="match status" value="1"/>
</dbReference>
<keyword evidence="4 5" id="KW-0720">Serine protease</keyword>
<comment type="caution">
    <text evidence="9">The sequence shown here is derived from an EMBL/GenBank/DDBJ whole genome shotgun (WGS) entry which is preliminary data.</text>
</comment>
<dbReference type="PROSITE" id="PS00138">
    <property type="entry name" value="SUBTILASE_SER"/>
    <property type="match status" value="1"/>
</dbReference>
<keyword evidence="7" id="KW-0732">Signal</keyword>
<dbReference type="InterPro" id="IPR023827">
    <property type="entry name" value="Peptidase_S8_Asp-AS"/>
</dbReference>
<evidence type="ECO:0000256" key="6">
    <source>
        <dbReference type="RuleBase" id="RU003355"/>
    </source>
</evidence>
<dbReference type="InterPro" id="IPR050131">
    <property type="entry name" value="Peptidase_S8_subtilisin-like"/>
</dbReference>
<protein>
    <submittedName>
        <fullName evidence="9">S8 family serine peptidase</fullName>
    </submittedName>
</protein>
<gene>
    <name evidence="9" type="ORF">NWE73_07185</name>
</gene>
<evidence type="ECO:0000256" key="2">
    <source>
        <dbReference type="ARBA" id="ARBA00022670"/>
    </source>
</evidence>
<dbReference type="RefSeq" id="WP_277577619.1">
    <property type="nucleotide sequence ID" value="NZ_JANRMI010000002.1"/>
</dbReference>
<evidence type="ECO:0000256" key="7">
    <source>
        <dbReference type="SAM" id="SignalP"/>
    </source>
</evidence>
<feature type="chain" id="PRO_5046548159" evidence="7">
    <location>
        <begin position="23"/>
        <end position="1036"/>
    </location>
</feature>
<dbReference type="PROSITE" id="PS00137">
    <property type="entry name" value="SUBTILASE_HIS"/>
    <property type="match status" value="1"/>
</dbReference>
<dbReference type="Proteomes" id="UP001152321">
    <property type="component" value="Unassembled WGS sequence"/>
</dbReference>
<dbReference type="InterPro" id="IPR000209">
    <property type="entry name" value="Peptidase_S8/S53_dom"/>
</dbReference>
<feature type="active site" description="Charge relay system" evidence="5">
    <location>
        <position position="354"/>
    </location>
</feature>
<evidence type="ECO:0000259" key="8">
    <source>
        <dbReference type="Pfam" id="PF00082"/>
    </source>
</evidence>
<dbReference type="PRINTS" id="PR00723">
    <property type="entry name" value="SUBTILISIN"/>
</dbReference>
<feature type="active site" description="Charge relay system" evidence="5">
    <location>
        <position position="166"/>
    </location>
</feature>
<organism evidence="9 10">
    <name type="scientific">Bdellovibrio svalbardensis</name>
    <dbReference type="NCBI Taxonomy" id="2972972"/>
    <lineage>
        <taxon>Bacteria</taxon>
        <taxon>Pseudomonadati</taxon>
        <taxon>Bdellovibrionota</taxon>
        <taxon>Bdellovibrionia</taxon>
        <taxon>Bdellovibrionales</taxon>
        <taxon>Pseudobdellovibrionaceae</taxon>
        <taxon>Bdellovibrio</taxon>
    </lineage>
</organism>
<sequence length="1036" mass="114889">MKHLMSSLVLSLSVALSVGAQGADPFSDAQWGLNNQGLPQTIDLDPLHIYRMQARAGEDVRLPAPSKAAKKIIVAVLDTGIQKDHPDLQGIIHRNESECKALEKFNACLAEKERKECEAKWMDLKNPEVDQDKNGYPLDCQGWSLLGGVNAANIMGRPDYDDTQGHGTHVAGVIAAIADNNIGVRGLSQNVEILPVQVIGNGPSEPMKPLSITDSPTEEGKAEINRNLGDMVSRGVIYAMRSGAKVINFSMGWPQVVDSEFMRQVIAEAQARGVIIVAAAGNDSTRALLRPCAYKNVICVGAAGPDGAMAHFSNFGSGVDIVAPGVNILSTYPESKRPIRFRSTLGYEFLSGTSQATPFVTAAVAEMLSRGIPAEEIYPRLVLGARPLQTNLSLIEGLPNKTPESLKPEKEVYQKYAIAGNMDLENSLKVVAQPLIVPAIKEKTEILWDRKSKDLSYQISFVNKWQAVDIAQVKMNAQFIKPHPEAVRPWITGIKEAAPYPAVWNMGEERNFVVSMQIVDTSDASQSRIPSELDLTVDVSVNSQESRRYVFENEVTVAINPDTVASDIRTLKINGMPVGVRTSFMPVDQNLDGRPELRDYFAVSQDKNKWQLWLVGNQGNDSYNTVGGTKIRIDGNSDNFNEQVMARMDMNGDGQSDYVLGVYEDKSEEEEATSSPTSFFVFDNKMKLLESFRYESDMAQMPFEIFWQKVGATKRPAWVGGGKDPAKTRKLRDRWENPDNNESLKMRFYYLNEKNELKAIEEYQGYKIIDIIQPRQEQAAQGRVPVLLAKNQGTEAKPSYLYSFAVAEVVDGQVQNFMELDLFANKDTYRNILDTLVGEVKSLDYGNDEYAGSFWFGEGLNRQQRLSIFDNKNWELLDQQLAAQRSQFDSALRVRAAYSGQNRKGAFVLTNSEIEYHDLVTGGVLSKSMERYTFFPASLMTALYNPLTLSDSRDAKTKLPALFTTESSGLSRGVKMLVPVFAKDGTAVELVSPARLRFKSLAGCKPLDTPVFEGQQGAHSFDYFCGSKILRVKLSY</sequence>
<dbReference type="InterPro" id="IPR036852">
    <property type="entry name" value="Peptidase_S8/S53_dom_sf"/>
</dbReference>
<dbReference type="InterPro" id="IPR015500">
    <property type="entry name" value="Peptidase_S8_subtilisin-rel"/>
</dbReference>
<evidence type="ECO:0000313" key="10">
    <source>
        <dbReference type="Proteomes" id="UP001152321"/>
    </source>
</evidence>
<evidence type="ECO:0000313" key="9">
    <source>
        <dbReference type="EMBL" id="MDG0816141.1"/>
    </source>
</evidence>
<accession>A0ABT6DH48</accession>
<dbReference type="PROSITE" id="PS00136">
    <property type="entry name" value="SUBTILASE_ASP"/>
    <property type="match status" value="1"/>
</dbReference>
<reference evidence="9" key="1">
    <citation type="submission" date="2022-08" db="EMBL/GenBank/DDBJ databases">
        <title>Novel Bdellovibrio Species Isolated from Svalbard: Designation Bdellovibrio svalbardensis.</title>
        <authorList>
            <person name="Mitchell R.J."/>
            <person name="Choi S.Y."/>
        </authorList>
    </citation>
    <scope>NUCLEOTIDE SEQUENCE</scope>
    <source>
        <strain evidence="9">PAP01</strain>
    </source>
</reference>
<dbReference type="EMBL" id="JANRMI010000002">
    <property type="protein sequence ID" value="MDG0816141.1"/>
    <property type="molecule type" value="Genomic_DNA"/>
</dbReference>
<dbReference type="InterPro" id="IPR022398">
    <property type="entry name" value="Peptidase_S8_His-AS"/>
</dbReference>
<proteinExistence type="inferred from homology"/>
<feature type="active site" description="Charge relay system" evidence="5">
    <location>
        <position position="78"/>
    </location>
</feature>